<reference evidence="3" key="1">
    <citation type="journal article" date="2019" name="Int. J. Syst. Evol. Microbiol.">
        <title>The Global Catalogue of Microorganisms (GCM) 10K type strain sequencing project: providing services to taxonomists for standard genome sequencing and annotation.</title>
        <authorList>
            <consortium name="The Broad Institute Genomics Platform"/>
            <consortium name="The Broad Institute Genome Sequencing Center for Infectious Disease"/>
            <person name="Wu L."/>
            <person name="Ma J."/>
        </authorList>
    </citation>
    <scope>NUCLEOTIDE SEQUENCE [LARGE SCALE GENOMIC DNA]</scope>
    <source>
        <strain evidence="3">JCM 3369</strain>
    </source>
</reference>
<dbReference type="PANTHER" id="PTHR12286:SF5">
    <property type="entry name" value="SACCHAROPINE DEHYDROGENASE-LIKE OXIDOREDUCTASE"/>
    <property type="match status" value="1"/>
</dbReference>
<comment type="caution">
    <text evidence="2">The sequence shown here is derived from an EMBL/GenBank/DDBJ whole genome shotgun (WGS) entry which is preliminary data.</text>
</comment>
<sequence length="415" mass="43888">MSEPRQDRPFDVVVYGASGFVGRLVAEYLAQHAAGVRVALAGRSAARLEEVRAELGPAAEGWEILTADAEDDAALAALARSTRVVATTVGPYTRHGLPLVRACAEAGTHYADLAGEVFFIRDSAARFDDVARRTGARIVHACGFDSVPSDLGVLLTAERARADAAGELRETTLTVRALGGGISGGTVDSVRVQVDAARDPENRRTLADPYALSPDRDAEPDLDQHVPGRAFRDATTGEWVAPFPMGSFNAQVVHRSNSLQGWAYGRTFRYREVVDCGRGKRGERRARALAAGTEAGILALALPPTRWVADRLLPSPGEGPDAQTRHAGFFRLEVLARTTAGARYRTTVAAQGDPGYEATAVMLGEAVLALASDGDRLPGGGGVRTPATAVGMVLADRLVRAGFEITTDRVGEPAP</sequence>
<feature type="domain" description="Saccharopine dehydrogenase NADP binding" evidence="1">
    <location>
        <begin position="12"/>
        <end position="136"/>
    </location>
</feature>
<dbReference type="InterPro" id="IPR036291">
    <property type="entry name" value="NAD(P)-bd_dom_sf"/>
</dbReference>
<dbReference type="PANTHER" id="PTHR12286">
    <property type="entry name" value="SACCHAROPINE DEHYDROGENASE-LIKE OXIDOREDUCTASE"/>
    <property type="match status" value="1"/>
</dbReference>
<dbReference type="InterPro" id="IPR051276">
    <property type="entry name" value="Saccharopine_DH-like_oxidrdct"/>
</dbReference>
<dbReference type="Gene3D" id="3.40.50.720">
    <property type="entry name" value="NAD(P)-binding Rossmann-like Domain"/>
    <property type="match status" value="1"/>
</dbReference>
<protein>
    <submittedName>
        <fullName evidence="2">Saccharopine dehydrogenase family protein</fullName>
    </submittedName>
</protein>
<dbReference type="RefSeq" id="WP_122823453.1">
    <property type="nucleotide sequence ID" value="NZ_CP033325.1"/>
</dbReference>
<evidence type="ECO:0000313" key="2">
    <source>
        <dbReference type="EMBL" id="MFC4555920.1"/>
    </source>
</evidence>
<gene>
    <name evidence="2" type="ORF">ACFO3F_11735</name>
</gene>
<dbReference type="InterPro" id="IPR005097">
    <property type="entry name" value="Sacchrp_dh_NADP-bd"/>
</dbReference>
<proteinExistence type="predicted"/>
<dbReference type="SUPFAM" id="SSF51735">
    <property type="entry name" value="NAD(P)-binding Rossmann-fold domains"/>
    <property type="match status" value="1"/>
</dbReference>
<dbReference type="Pfam" id="PF03435">
    <property type="entry name" value="Sacchrp_dh_NADP"/>
    <property type="match status" value="1"/>
</dbReference>
<evidence type="ECO:0000259" key="1">
    <source>
        <dbReference type="Pfam" id="PF03435"/>
    </source>
</evidence>
<dbReference type="Proteomes" id="UP001595955">
    <property type="component" value="Unassembled WGS sequence"/>
</dbReference>
<accession>A0ABV9DB54</accession>
<name>A0ABV9DB54_9MICO</name>
<evidence type="ECO:0000313" key="3">
    <source>
        <dbReference type="Proteomes" id="UP001595955"/>
    </source>
</evidence>
<dbReference type="EMBL" id="JBHSGF010000008">
    <property type="protein sequence ID" value="MFC4555920.1"/>
    <property type="molecule type" value="Genomic_DNA"/>
</dbReference>
<organism evidence="2 3">
    <name type="scientific">Georgenia faecalis</name>
    <dbReference type="NCBI Taxonomy" id="2483799"/>
    <lineage>
        <taxon>Bacteria</taxon>
        <taxon>Bacillati</taxon>
        <taxon>Actinomycetota</taxon>
        <taxon>Actinomycetes</taxon>
        <taxon>Micrococcales</taxon>
        <taxon>Bogoriellaceae</taxon>
        <taxon>Georgenia</taxon>
    </lineage>
</organism>
<keyword evidence="3" id="KW-1185">Reference proteome</keyword>